<proteinExistence type="predicted"/>
<keyword evidence="2" id="KW-1185">Reference proteome</keyword>
<organism evidence="1 2">
    <name type="scientific">Vitis vinifera</name>
    <name type="common">Grape</name>
    <dbReference type="NCBI Taxonomy" id="29760"/>
    <lineage>
        <taxon>Eukaryota</taxon>
        <taxon>Viridiplantae</taxon>
        <taxon>Streptophyta</taxon>
        <taxon>Embryophyta</taxon>
        <taxon>Tracheophyta</taxon>
        <taxon>Spermatophyta</taxon>
        <taxon>Magnoliopsida</taxon>
        <taxon>eudicotyledons</taxon>
        <taxon>Gunneridae</taxon>
        <taxon>Pentapetalae</taxon>
        <taxon>rosids</taxon>
        <taxon>Vitales</taxon>
        <taxon>Vitaceae</taxon>
        <taxon>Viteae</taxon>
        <taxon>Vitis</taxon>
    </lineage>
</organism>
<evidence type="ECO:0000313" key="1">
    <source>
        <dbReference type="EMBL" id="CCB49990.1"/>
    </source>
</evidence>
<dbReference type="AlphaFoldDB" id="F6HCP5"/>
<dbReference type="PaxDb" id="29760-VIT_16s0115g00430.t01"/>
<name>F6HCP5_VITVI</name>
<sequence length="177" mass="20472">MYLYSYHCILSINTKKLLSSGFQTAPLDMTQLPMDKVINFGEENLPCGMGFYIDGSKLYMVGGEWVEKYLAYDEWKLDISKGDIGISSSIYMADLSYSTVKFSHVHEFEASKPLLLVMKIKERIYTPSTSWVSPSFEVYDSSHSFESITRLRTPPFHEHFKCSFTYERIMKNGYRAL</sequence>
<dbReference type="OrthoDB" id="1564273at2759"/>
<evidence type="ECO:0000313" key="2">
    <source>
        <dbReference type="Proteomes" id="UP000009183"/>
    </source>
</evidence>
<dbReference type="Proteomes" id="UP000009183">
    <property type="component" value="Chromosome 16"/>
</dbReference>
<reference evidence="2" key="1">
    <citation type="journal article" date="2007" name="Nature">
        <title>The grapevine genome sequence suggests ancestral hexaploidization in major angiosperm phyla.</title>
        <authorList>
            <consortium name="The French-Italian Public Consortium for Grapevine Genome Characterization."/>
            <person name="Jaillon O."/>
            <person name="Aury J.-M."/>
            <person name="Noel B."/>
            <person name="Policriti A."/>
            <person name="Clepet C."/>
            <person name="Casagrande A."/>
            <person name="Choisne N."/>
            <person name="Aubourg S."/>
            <person name="Vitulo N."/>
            <person name="Jubin C."/>
            <person name="Vezzi A."/>
            <person name="Legeai F."/>
            <person name="Hugueney P."/>
            <person name="Dasilva C."/>
            <person name="Horner D."/>
            <person name="Mica E."/>
            <person name="Jublot D."/>
            <person name="Poulain J."/>
            <person name="Bruyere C."/>
            <person name="Billault A."/>
            <person name="Segurens B."/>
            <person name="Gouyvenoux M."/>
            <person name="Ugarte E."/>
            <person name="Cattonaro F."/>
            <person name="Anthouard V."/>
            <person name="Vico V."/>
            <person name="Del Fabbro C."/>
            <person name="Alaux M."/>
            <person name="Di Gaspero G."/>
            <person name="Dumas V."/>
            <person name="Felice N."/>
            <person name="Paillard S."/>
            <person name="Juman I."/>
            <person name="Moroldo M."/>
            <person name="Scalabrin S."/>
            <person name="Canaguier A."/>
            <person name="Le Clainche I."/>
            <person name="Malacrida G."/>
            <person name="Durand E."/>
            <person name="Pesole G."/>
            <person name="Laucou V."/>
            <person name="Chatelet P."/>
            <person name="Merdinoglu D."/>
            <person name="Delledonne M."/>
            <person name="Pezzotti M."/>
            <person name="Lecharny A."/>
            <person name="Scarpelli C."/>
            <person name="Artiguenave F."/>
            <person name="Pe M.E."/>
            <person name="Valle G."/>
            <person name="Morgante M."/>
            <person name="Caboche M."/>
            <person name="Adam-Blondon A.-F."/>
            <person name="Weissenbach J."/>
            <person name="Quetier F."/>
            <person name="Wincker P."/>
        </authorList>
    </citation>
    <scope>NUCLEOTIDE SEQUENCE [LARGE SCALE GENOMIC DNA]</scope>
    <source>
        <strain evidence="2">cv. Pinot noir / PN40024</strain>
    </source>
</reference>
<dbReference type="InParanoid" id="F6HCP5"/>
<dbReference type="HOGENOM" id="CLU_1520491_0_0_1"/>
<protein>
    <submittedName>
        <fullName evidence="1">Uncharacterized protein</fullName>
    </submittedName>
</protein>
<gene>
    <name evidence="1" type="ordered locus">VIT_16s0115g00430</name>
</gene>
<accession>F6HCP5</accession>
<dbReference type="EMBL" id="FN595518">
    <property type="protein sequence ID" value="CCB49990.1"/>
    <property type="molecule type" value="Genomic_DNA"/>
</dbReference>